<reference evidence="2 3" key="1">
    <citation type="submission" date="2024-05" db="EMBL/GenBank/DDBJ databases">
        <title>Genome sequencing and assembly of Indian major carp, Cirrhinus mrigala (Hamilton, 1822).</title>
        <authorList>
            <person name="Mohindra V."/>
            <person name="Chowdhury L.M."/>
            <person name="Lal K."/>
            <person name="Jena J.K."/>
        </authorList>
    </citation>
    <scope>NUCLEOTIDE SEQUENCE [LARGE SCALE GENOMIC DNA]</scope>
    <source>
        <strain evidence="2">CM1030</strain>
        <tissue evidence="2">Blood</tissue>
    </source>
</reference>
<evidence type="ECO:0000313" key="2">
    <source>
        <dbReference type="EMBL" id="KAL0204687.1"/>
    </source>
</evidence>
<gene>
    <name evidence="2" type="ORF">M9458_002705</name>
</gene>
<evidence type="ECO:0000256" key="1">
    <source>
        <dbReference type="SAM" id="MobiDB-lite"/>
    </source>
</evidence>
<dbReference type="EMBL" id="JAMKFB020000001">
    <property type="protein sequence ID" value="KAL0204687.1"/>
    <property type="molecule type" value="Genomic_DNA"/>
</dbReference>
<evidence type="ECO:0000313" key="3">
    <source>
        <dbReference type="Proteomes" id="UP001529510"/>
    </source>
</evidence>
<accession>A0ABD0S3U5</accession>
<feature type="non-terminal residue" evidence="2">
    <location>
        <position position="179"/>
    </location>
</feature>
<feature type="compositionally biased region" description="Basic and acidic residues" evidence="1">
    <location>
        <begin position="127"/>
        <end position="156"/>
    </location>
</feature>
<organism evidence="2 3">
    <name type="scientific">Cirrhinus mrigala</name>
    <name type="common">Mrigala</name>
    <dbReference type="NCBI Taxonomy" id="683832"/>
    <lineage>
        <taxon>Eukaryota</taxon>
        <taxon>Metazoa</taxon>
        <taxon>Chordata</taxon>
        <taxon>Craniata</taxon>
        <taxon>Vertebrata</taxon>
        <taxon>Euteleostomi</taxon>
        <taxon>Actinopterygii</taxon>
        <taxon>Neopterygii</taxon>
        <taxon>Teleostei</taxon>
        <taxon>Ostariophysi</taxon>
        <taxon>Cypriniformes</taxon>
        <taxon>Cyprinidae</taxon>
        <taxon>Labeoninae</taxon>
        <taxon>Labeonini</taxon>
        <taxon>Cirrhinus</taxon>
    </lineage>
</organism>
<comment type="caution">
    <text evidence="2">The sequence shown here is derived from an EMBL/GenBank/DDBJ whole genome shotgun (WGS) entry which is preliminary data.</text>
</comment>
<dbReference type="AlphaFoldDB" id="A0ABD0S3U5"/>
<sequence length="179" mass="20057">MTTLSQRRVLVFKIQKKLSDLSLSQLQTVASSIGDVSETYHIADLSEPELYDLIVDYIRSEKLKALEDEGMTQLLLLFDLLNDVLSAPDTRATEPGNAAPVLIGDAPTHHHGHTVDDDEEVHTPPSHMDRDTRTQPLHMDRDTRTQPLHIDRDTRMRSFQGRETSSTAGMPRHIGASPL</sequence>
<dbReference type="Proteomes" id="UP001529510">
    <property type="component" value="Unassembled WGS sequence"/>
</dbReference>
<proteinExistence type="predicted"/>
<name>A0ABD0S3U5_CIRMR</name>
<feature type="region of interest" description="Disordered" evidence="1">
    <location>
        <begin position="106"/>
        <end position="179"/>
    </location>
</feature>
<keyword evidence="3" id="KW-1185">Reference proteome</keyword>
<protein>
    <submittedName>
        <fullName evidence="2">Uncharacterized protein</fullName>
    </submittedName>
</protein>